<accession>A0A975CUR0</accession>
<evidence type="ECO:0008006" key="3">
    <source>
        <dbReference type="Google" id="ProtNLM"/>
    </source>
</evidence>
<proteinExistence type="predicted"/>
<evidence type="ECO:0000313" key="1">
    <source>
        <dbReference type="EMBL" id="QTE24567.1"/>
    </source>
</evidence>
<protein>
    <recommendedName>
        <fullName evidence="3">RHS repeat-associated core domain-containing protein</fullName>
    </recommendedName>
</protein>
<dbReference type="AlphaFoldDB" id="A0A975CUR0"/>
<evidence type="ECO:0000313" key="2">
    <source>
        <dbReference type="Proteomes" id="UP000663920"/>
    </source>
</evidence>
<reference evidence="1 2" key="1">
    <citation type="submission" date="2021-03" db="EMBL/GenBank/DDBJ databases">
        <title>Complete genome of Polaribacter_sp.SM13.</title>
        <authorList>
            <person name="Jeong S.W."/>
            <person name="Bae J.W."/>
        </authorList>
    </citation>
    <scope>NUCLEOTIDE SEQUENCE [LARGE SCALE GENOMIC DNA]</scope>
    <source>
        <strain evidence="1 2">SM13</strain>
    </source>
</reference>
<name>A0A975CUR0_9FLAO</name>
<sequence>MYPFGLKHKGYNNVVSSNGNSTAQKFGFQGQELQEDLNLNWSSFKWRNADPAIGRFFNIDPLAEDFVHNGTYNFSENRVIDAIELEGLEAVVLNGEVRGGSAVGGYASIQLAADVKGNVALQYSYGAGLFFGAGAGAGVGVSISAAPTVDDLAGAGAEVGLFGGQVISLAGEINFSFTSDGEDWIDAFTAPKNQYIGATISAGPGIGLGVYLNLSNTGTIGKLSSDEIKNFITDTFKGNKEYGNALNGILDITKDFLKSNEGATSFSKEQLQSYYDNISGYMYIINNQNEEEE</sequence>
<gene>
    <name evidence="1" type="ORF">J3359_10115</name>
</gene>
<dbReference type="KEGG" id="pcea:J3359_10115"/>
<dbReference type="EMBL" id="CP071869">
    <property type="protein sequence ID" value="QTE24567.1"/>
    <property type="molecule type" value="Genomic_DNA"/>
</dbReference>
<keyword evidence="2" id="KW-1185">Reference proteome</keyword>
<organism evidence="1 2">
    <name type="scientific">Polaribacter cellanae</name>
    <dbReference type="NCBI Taxonomy" id="2818493"/>
    <lineage>
        <taxon>Bacteria</taxon>
        <taxon>Pseudomonadati</taxon>
        <taxon>Bacteroidota</taxon>
        <taxon>Flavobacteriia</taxon>
        <taxon>Flavobacteriales</taxon>
        <taxon>Flavobacteriaceae</taxon>
    </lineage>
</organism>
<dbReference type="Proteomes" id="UP000663920">
    <property type="component" value="Chromosome"/>
</dbReference>
<dbReference type="Gene3D" id="2.180.10.10">
    <property type="entry name" value="RHS repeat-associated core"/>
    <property type="match status" value="1"/>
</dbReference>
<dbReference type="RefSeq" id="WP_208080528.1">
    <property type="nucleotide sequence ID" value="NZ_CP071869.1"/>
</dbReference>